<proteinExistence type="predicted"/>
<dbReference type="InterPro" id="IPR038081">
    <property type="entry name" value="CalX-like_sf"/>
</dbReference>
<dbReference type="InterPro" id="IPR026919">
    <property type="entry name" value="ADGRV1"/>
</dbReference>
<dbReference type="GO" id="GO:0005737">
    <property type="term" value="C:cytoplasm"/>
    <property type="evidence" value="ECO:0007669"/>
    <property type="project" value="TreeGrafter"/>
</dbReference>
<dbReference type="PANTHER" id="PTHR46682:SF1">
    <property type="entry name" value="ADHESION G-PROTEIN COUPLED RECEPTOR V1"/>
    <property type="match status" value="1"/>
</dbReference>
<reference evidence="1" key="1">
    <citation type="journal article" date="2023" name="Mol. Biol. Evol.">
        <title>Third-Generation Sequencing Reveals the Adaptive Role of the Epigenome in Three Deep-Sea Polychaetes.</title>
        <authorList>
            <person name="Perez M."/>
            <person name="Aroh O."/>
            <person name="Sun Y."/>
            <person name="Lan Y."/>
            <person name="Juniper S.K."/>
            <person name="Young C.R."/>
            <person name="Angers B."/>
            <person name="Qian P.Y."/>
        </authorList>
    </citation>
    <scope>NUCLEOTIDE SEQUENCE</scope>
    <source>
        <strain evidence="1">R07B-5</strain>
    </source>
</reference>
<accession>A0AAD9KRD2</accession>
<sequence length="168" mass="18908">MGYAKITIRRNDFWNGQIGFYYKNSSHVTADEDKGRPAILTLERRNASYGTLTVFWKAKIQRGSDEVVSEQLDLTTQLERVTDDVHCAAGQHFCTFSVPLFDDAVPENETSFVVELTQVSPGAVVDPTHRFATVTLLRSDHPSGMVQFKAVSRCVYPHSTLRLPHFTT</sequence>
<evidence type="ECO:0000313" key="2">
    <source>
        <dbReference type="Proteomes" id="UP001209878"/>
    </source>
</evidence>
<dbReference type="GO" id="GO:0004930">
    <property type="term" value="F:G protein-coupled receptor activity"/>
    <property type="evidence" value="ECO:0007669"/>
    <property type="project" value="InterPro"/>
</dbReference>
<dbReference type="GO" id="GO:0016020">
    <property type="term" value="C:membrane"/>
    <property type="evidence" value="ECO:0007669"/>
    <property type="project" value="InterPro"/>
</dbReference>
<dbReference type="Proteomes" id="UP001209878">
    <property type="component" value="Unassembled WGS sequence"/>
</dbReference>
<comment type="caution">
    <text evidence="1">The sequence shown here is derived from an EMBL/GenBank/DDBJ whole genome shotgun (WGS) entry which is preliminary data.</text>
</comment>
<keyword evidence="2" id="KW-1185">Reference proteome</keyword>
<dbReference type="EMBL" id="JAODUO010000693">
    <property type="protein sequence ID" value="KAK2175964.1"/>
    <property type="molecule type" value="Genomic_DNA"/>
</dbReference>
<dbReference type="SUPFAM" id="SSF141072">
    <property type="entry name" value="CalX-like"/>
    <property type="match status" value="1"/>
</dbReference>
<evidence type="ECO:0000313" key="1">
    <source>
        <dbReference type="EMBL" id="KAK2175964.1"/>
    </source>
</evidence>
<gene>
    <name evidence="1" type="ORF">NP493_692g02006</name>
</gene>
<evidence type="ECO:0008006" key="3">
    <source>
        <dbReference type="Google" id="ProtNLM"/>
    </source>
</evidence>
<dbReference type="AlphaFoldDB" id="A0AAD9KRD2"/>
<dbReference type="GO" id="GO:0010855">
    <property type="term" value="F:adenylate cyclase inhibitor activity"/>
    <property type="evidence" value="ECO:0007669"/>
    <property type="project" value="TreeGrafter"/>
</dbReference>
<organism evidence="1 2">
    <name type="scientific">Ridgeia piscesae</name>
    <name type="common">Tubeworm</name>
    <dbReference type="NCBI Taxonomy" id="27915"/>
    <lineage>
        <taxon>Eukaryota</taxon>
        <taxon>Metazoa</taxon>
        <taxon>Spiralia</taxon>
        <taxon>Lophotrochozoa</taxon>
        <taxon>Annelida</taxon>
        <taxon>Polychaeta</taxon>
        <taxon>Sedentaria</taxon>
        <taxon>Canalipalpata</taxon>
        <taxon>Sabellida</taxon>
        <taxon>Siboglinidae</taxon>
        <taxon>Ridgeia</taxon>
    </lineage>
</organism>
<dbReference type="GO" id="GO:0071277">
    <property type="term" value="P:cellular response to calcium ion"/>
    <property type="evidence" value="ECO:0007669"/>
    <property type="project" value="TreeGrafter"/>
</dbReference>
<dbReference type="Gene3D" id="2.60.40.2030">
    <property type="match status" value="1"/>
</dbReference>
<dbReference type="PANTHER" id="PTHR46682">
    <property type="entry name" value="ADHESION G-PROTEIN COUPLED RECEPTOR V1"/>
    <property type="match status" value="1"/>
</dbReference>
<dbReference type="GO" id="GO:0001965">
    <property type="term" value="F:G-protein alpha-subunit binding"/>
    <property type="evidence" value="ECO:0007669"/>
    <property type="project" value="TreeGrafter"/>
</dbReference>
<protein>
    <recommendedName>
        <fullName evidence="3">Calx-beta domain-containing protein</fullName>
    </recommendedName>
</protein>
<name>A0AAD9KRD2_RIDPI</name>